<evidence type="ECO:0000313" key="2">
    <source>
        <dbReference type="EMBL" id="EJK51955.1"/>
    </source>
</evidence>
<gene>
    <name evidence="2" type="ORF">THAOC_28824</name>
</gene>
<proteinExistence type="predicted"/>
<keyword evidence="3" id="KW-1185">Reference proteome</keyword>
<dbReference type="AlphaFoldDB" id="K0RFC2"/>
<protein>
    <submittedName>
        <fullName evidence="2">Uncharacterized protein</fullName>
    </submittedName>
</protein>
<organism evidence="2 3">
    <name type="scientific">Thalassiosira oceanica</name>
    <name type="common">Marine diatom</name>
    <dbReference type="NCBI Taxonomy" id="159749"/>
    <lineage>
        <taxon>Eukaryota</taxon>
        <taxon>Sar</taxon>
        <taxon>Stramenopiles</taxon>
        <taxon>Ochrophyta</taxon>
        <taxon>Bacillariophyta</taxon>
        <taxon>Coscinodiscophyceae</taxon>
        <taxon>Thalassiosirophycidae</taxon>
        <taxon>Thalassiosirales</taxon>
        <taxon>Thalassiosiraceae</taxon>
        <taxon>Thalassiosira</taxon>
    </lineage>
</organism>
<dbReference type="EMBL" id="AGNL01040698">
    <property type="protein sequence ID" value="EJK51955.1"/>
    <property type="molecule type" value="Genomic_DNA"/>
</dbReference>
<sequence length="119" mass="12718">MALVAVLRVITEAQSHILGIGSEIPYSSLCVATGYSSKFTQLEAGGKRKPAPVDSDSEVDEEAETPRPRSGRKKKRANPPAVCKNKHNQLASMRLALDQGVAKVIRGACGTNQVVPLSY</sequence>
<evidence type="ECO:0000256" key="1">
    <source>
        <dbReference type="SAM" id="MobiDB-lite"/>
    </source>
</evidence>
<name>K0RFC2_THAOC</name>
<dbReference type="Proteomes" id="UP000266841">
    <property type="component" value="Unassembled WGS sequence"/>
</dbReference>
<accession>K0RFC2</accession>
<reference evidence="2 3" key="1">
    <citation type="journal article" date="2012" name="Genome Biol.">
        <title>Genome and low-iron response of an oceanic diatom adapted to chronic iron limitation.</title>
        <authorList>
            <person name="Lommer M."/>
            <person name="Specht M."/>
            <person name="Roy A.S."/>
            <person name="Kraemer L."/>
            <person name="Andreson R."/>
            <person name="Gutowska M.A."/>
            <person name="Wolf J."/>
            <person name="Bergner S.V."/>
            <person name="Schilhabel M.B."/>
            <person name="Klostermeier U.C."/>
            <person name="Beiko R.G."/>
            <person name="Rosenstiel P."/>
            <person name="Hippler M."/>
            <person name="Laroche J."/>
        </authorList>
    </citation>
    <scope>NUCLEOTIDE SEQUENCE [LARGE SCALE GENOMIC DNA]</scope>
    <source>
        <strain evidence="2 3">CCMP1005</strain>
    </source>
</reference>
<feature type="region of interest" description="Disordered" evidence="1">
    <location>
        <begin position="41"/>
        <end position="87"/>
    </location>
</feature>
<comment type="caution">
    <text evidence="2">The sequence shown here is derived from an EMBL/GenBank/DDBJ whole genome shotgun (WGS) entry which is preliminary data.</text>
</comment>
<evidence type="ECO:0000313" key="3">
    <source>
        <dbReference type="Proteomes" id="UP000266841"/>
    </source>
</evidence>